<dbReference type="InterPro" id="IPR000119">
    <property type="entry name" value="Hist_DNA-bd"/>
</dbReference>
<proteinExistence type="inferred from homology"/>
<evidence type="ECO:0000256" key="3">
    <source>
        <dbReference type="ARBA" id="ARBA00023125"/>
    </source>
</evidence>
<name>A0A5K7Z360_9BACT</name>
<reference evidence="5 6" key="1">
    <citation type="submission" date="2019-11" db="EMBL/GenBank/DDBJ databases">
        <title>Comparative genomics of hydrocarbon-degrading Desulfosarcina strains.</title>
        <authorList>
            <person name="Watanabe M."/>
            <person name="Kojima H."/>
            <person name="Fukui M."/>
        </authorList>
    </citation>
    <scope>NUCLEOTIDE SEQUENCE [LARGE SCALE GENOMIC DNA]</scope>
    <source>
        <strain evidence="5 6">PP31</strain>
    </source>
</reference>
<protein>
    <submittedName>
        <fullName evidence="5">Transcriptional regulator</fullName>
    </submittedName>
</protein>
<dbReference type="PANTHER" id="PTHR33175">
    <property type="entry name" value="DNA-BINDING PROTEIN HU"/>
    <property type="match status" value="1"/>
</dbReference>
<dbReference type="SUPFAM" id="SSF47729">
    <property type="entry name" value="IHF-like DNA-binding proteins"/>
    <property type="match status" value="1"/>
</dbReference>
<dbReference type="EMBL" id="AP021875">
    <property type="protein sequence ID" value="BBO75145.1"/>
    <property type="molecule type" value="Genomic_DNA"/>
</dbReference>
<dbReference type="InterPro" id="IPR020816">
    <property type="entry name" value="Histone-like_DNA-bd_CS"/>
</dbReference>
<dbReference type="AlphaFoldDB" id="A0A5K7Z360"/>
<organism evidence="5 6">
    <name type="scientific">Desulfosarcina widdelii</name>
    <dbReference type="NCBI Taxonomy" id="947919"/>
    <lineage>
        <taxon>Bacteria</taxon>
        <taxon>Pseudomonadati</taxon>
        <taxon>Thermodesulfobacteriota</taxon>
        <taxon>Desulfobacteria</taxon>
        <taxon>Desulfobacterales</taxon>
        <taxon>Desulfosarcinaceae</taxon>
        <taxon>Desulfosarcina</taxon>
    </lineage>
</organism>
<dbReference type="Proteomes" id="UP000427769">
    <property type="component" value="Chromosome"/>
</dbReference>
<dbReference type="GO" id="GO:0030261">
    <property type="term" value="P:chromosome condensation"/>
    <property type="evidence" value="ECO:0007669"/>
    <property type="project" value="UniProtKB-KW"/>
</dbReference>
<evidence type="ECO:0000256" key="1">
    <source>
        <dbReference type="ARBA" id="ARBA00010529"/>
    </source>
</evidence>
<dbReference type="Gene3D" id="4.10.520.10">
    <property type="entry name" value="IHF-like DNA-binding proteins"/>
    <property type="match status" value="1"/>
</dbReference>
<comment type="similarity">
    <text evidence="1 4">Belongs to the bacterial histone-like protein family.</text>
</comment>
<dbReference type="OrthoDB" id="9799835at2"/>
<dbReference type="Pfam" id="PF00216">
    <property type="entry name" value="Bac_DNA_binding"/>
    <property type="match status" value="1"/>
</dbReference>
<accession>A0A5K7Z360</accession>
<evidence type="ECO:0000313" key="6">
    <source>
        <dbReference type="Proteomes" id="UP000427769"/>
    </source>
</evidence>
<keyword evidence="3" id="KW-0238">DNA-binding</keyword>
<dbReference type="GO" id="GO:0030527">
    <property type="term" value="F:structural constituent of chromatin"/>
    <property type="evidence" value="ECO:0007669"/>
    <property type="project" value="InterPro"/>
</dbReference>
<dbReference type="KEGG" id="dwd:DSCW_25620"/>
<dbReference type="PANTHER" id="PTHR33175:SF3">
    <property type="entry name" value="DNA-BINDING PROTEIN HU-BETA"/>
    <property type="match status" value="1"/>
</dbReference>
<dbReference type="InterPro" id="IPR010992">
    <property type="entry name" value="IHF-like_DNA-bd_dom_sf"/>
</dbReference>
<dbReference type="RefSeq" id="WP_155304092.1">
    <property type="nucleotide sequence ID" value="NZ_AP021875.1"/>
</dbReference>
<gene>
    <name evidence="5" type="ORF">DSCW_25620</name>
</gene>
<dbReference type="GO" id="GO:0005829">
    <property type="term" value="C:cytosol"/>
    <property type="evidence" value="ECO:0007669"/>
    <property type="project" value="TreeGrafter"/>
</dbReference>
<dbReference type="GO" id="GO:0003677">
    <property type="term" value="F:DNA binding"/>
    <property type="evidence" value="ECO:0007669"/>
    <property type="project" value="UniProtKB-KW"/>
</dbReference>
<sequence>MTKAEIVEKMAADAGITKVAAAAALDSFTGNVAKALKKKDGKVTLVGFGTFMKVRRKARKGRNPQTGEVIKIKAANVVKFKPGKKLRDAV</sequence>
<dbReference type="PROSITE" id="PS00045">
    <property type="entry name" value="HISTONE_LIKE"/>
    <property type="match status" value="1"/>
</dbReference>
<evidence type="ECO:0000313" key="5">
    <source>
        <dbReference type="EMBL" id="BBO75145.1"/>
    </source>
</evidence>
<dbReference type="PRINTS" id="PR01727">
    <property type="entry name" value="DNABINDINGHU"/>
</dbReference>
<dbReference type="CDD" id="cd13831">
    <property type="entry name" value="HU"/>
    <property type="match status" value="1"/>
</dbReference>
<dbReference type="SMART" id="SM00411">
    <property type="entry name" value="BHL"/>
    <property type="match status" value="1"/>
</dbReference>
<keyword evidence="2" id="KW-0226">DNA condensation</keyword>
<keyword evidence="6" id="KW-1185">Reference proteome</keyword>
<evidence type="ECO:0000256" key="4">
    <source>
        <dbReference type="RuleBase" id="RU003939"/>
    </source>
</evidence>
<evidence type="ECO:0000256" key="2">
    <source>
        <dbReference type="ARBA" id="ARBA00023067"/>
    </source>
</evidence>